<keyword evidence="3" id="KW-1185">Reference proteome</keyword>
<organism evidence="2 3">
    <name type="scientific">Prevotella micans F0438</name>
    <dbReference type="NCBI Taxonomy" id="883158"/>
    <lineage>
        <taxon>Bacteria</taxon>
        <taxon>Pseudomonadati</taxon>
        <taxon>Bacteroidota</taxon>
        <taxon>Bacteroidia</taxon>
        <taxon>Bacteroidales</taxon>
        <taxon>Prevotellaceae</taxon>
        <taxon>Prevotella</taxon>
    </lineage>
</organism>
<gene>
    <name evidence="2" type="ORF">HMPREF9140_00635</name>
</gene>
<comment type="caution">
    <text evidence="2">The sequence shown here is derived from an EMBL/GenBank/DDBJ whole genome shotgun (WGS) entry which is preliminary data.</text>
</comment>
<dbReference type="Gene3D" id="3.40.50.2000">
    <property type="entry name" value="Glycogen Phosphorylase B"/>
    <property type="match status" value="1"/>
</dbReference>
<name>H1Q147_9BACT</name>
<evidence type="ECO:0000259" key="1">
    <source>
        <dbReference type="Pfam" id="PF13439"/>
    </source>
</evidence>
<dbReference type="STRING" id="883158.HMPREF9140_00635"/>
<dbReference type="AlphaFoldDB" id="H1Q147"/>
<accession>H1Q147</accession>
<proteinExistence type="predicted"/>
<dbReference type="SUPFAM" id="SSF53756">
    <property type="entry name" value="UDP-Glycosyltransferase/glycogen phosphorylase"/>
    <property type="match status" value="1"/>
</dbReference>
<evidence type="ECO:0000313" key="2">
    <source>
        <dbReference type="EMBL" id="EHO72875.1"/>
    </source>
</evidence>
<dbReference type="PATRIC" id="fig|883158.3.peg.649"/>
<evidence type="ECO:0000313" key="3">
    <source>
        <dbReference type="Proteomes" id="UP000016023"/>
    </source>
</evidence>
<protein>
    <recommendedName>
        <fullName evidence="1">Glycosyltransferase subfamily 4-like N-terminal domain-containing protein</fullName>
    </recommendedName>
</protein>
<dbReference type="RefSeq" id="WP_006951689.1">
    <property type="nucleotide sequence ID" value="NZ_JH594521.1"/>
</dbReference>
<dbReference type="Proteomes" id="UP000016023">
    <property type="component" value="Unassembled WGS sequence"/>
</dbReference>
<sequence length="379" mass="44595">MRILHYIDKIEPGNLLSDHLLHQVEIENSIANSKIACRKDKFSKILKEFQPDIVNIHTCWQHASARRANRARSQGAAVIISPHWELSELSRTTERYISKFFKTQLYQRRMIRQADALLVSSEHERTQLHKLGWNKRIDVIPAPVFHHHISDKETIEQLAAFQQKISDTRYRLSMTPKELQAVTSLLHAGIIESEMKLDENRLKTLRNLLPDQWKRIMLFAADEEIADIIALGAHRLHLQTPDITRVNRYPLRHSKQRGSLNDESLNIENPFIKERLEDITLDHETNINSIATMLINAKRLIRKRRFSLRHLCDLYRAVRYLDYDEYRLKKTLSKMMILRFAQRITSILASELLLEEGFMPLIPRNDRKTTHIKRIMSIV</sequence>
<dbReference type="InterPro" id="IPR028098">
    <property type="entry name" value="Glyco_trans_4-like_N"/>
</dbReference>
<dbReference type="Pfam" id="PF13439">
    <property type="entry name" value="Glyco_transf_4"/>
    <property type="match status" value="1"/>
</dbReference>
<dbReference type="EMBL" id="AGWK01000018">
    <property type="protein sequence ID" value="EHO72875.1"/>
    <property type="molecule type" value="Genomic_DNA"/>
</dbReference>
<dbReference type="HOGENOM" id="CLU_717386_0_0_10"/>
<reference evidence="2 3" key="1">
    <citation type="submission" date="2011-12" db="EMBL/GenBank/DDBJ databases">
        <title>The Genome Sequence of Prevotella micans F0438.</title>
        <authorList>
            <consortium name="The Broad Institute Genome Sequencing Platform"/>
            <person name="Earl A."/>
            <person name="Ward D."/>
            <person name="Feldgarden M."/>
            <person name="Gevers D."/>
            <person name="Izard J."/>
            <person name="Baranova O.V."/>
            <person name="Blanton J.M."/>
            <person name="Wade W.G."/>
            <person name="Dewhirst F.E."/>
            <person name="Young S.K."/>
            <person name="Zeng Q."/>
            <person name="Gargeya S."/>
            <person name="Fitzgerald M."/>
            <person name="Haas B."/>
            <person name="Abouelleil A."/>
            <person name="Alvarado L."/>
            <person name="Arachchi H.M."/>
            <person name="Berlin A."/>
            <person name="Chapman S.B."/>
            <person name="Gearin G."/>
            <person name="Goldberg J."/>
            <person name="Griggs A."/>
            <person name="Gujja S."/>
            <person name="Hansen M."/>
            <person name="Heiman D."/>
            <person name="Howarth C."/>
            <person name="Larimer J."/>
            <person name="Lui A."/>
            <person name="MacDonald P.J.P."/>
            <person name="McCowen C."/>
            <person name="Montmayeur A."/>
            <person name="Murphy C."/>
            <person name="Neiman D."/>
            <person name="Pearson M."/>
            <person name="Priest M."/>
            <person name="Roberts A."/>
            <person name="Saif S."/>
            <person name="Shea T."/>
            <person name="Sisk P."/>
            <person name="Stolte C."/>
            <person name="Sykes S."/>
            <person name="Wortman J."/>
            <person name="Nusbaum C."/>
            <person name="Birren B."/>
        </authorList>
    </citation>
    <scope>NUCLEOTIDE SEQUENCE [LARGE SCALE GENOMIC DNA]</scope>
    <source>
        <strain evidence="2 3">F0438</strain>
    </source>
</reference>
<dbReference type="GO" id="GO:0016757">
    <property type="term" value="F:glycosyltransferase activity"/>
    <property type="evidence" value="ECO:0007669"/>
    <property type="project" value="UniProtKB-ARBA"/>
</dbReference>
<feature type="domain" description="Glycosyltransferase subfamily 4-like N-terminal" evidence="1">
    <location>
        <begin position="41"/>
        <end position="144"/>
    </location>
</feature>